<feature type="region of interest" description="Disordered" evidence="5">
    <location>
        <begin position="456"/>
        <end position="488"/>
    </location>
</feature>
<keyword evidence="4" id="KW-0175">Coiled coil</keyword>
<accession>A0AAV5IB64</accession>
<dbReference type="SMART" id="SM00225">
    <property type="entry name" value="BTB"/>
    <property type="match status" value="1"/>
</dbReference>
<comment type="caution">
    <text evidence="8">The sequence shown here is derived from an EMBL/GenBank/DDBJ whole genome shotgun (WGS) entry which is preliminary data.</text>
</comment>
<feature type="region of interest" description="Disordered" evidence="5">
    <location>
        <begin position="21"/>
        <end position="45"/>
    </location>
</feature>
<feature type="compositionally biased region" description="Basic and acidic residues" evidence="5">
    <location>
        <begin position="465"/>
        <end position="482"/>
    </location>
</feature>
<feature type="compositionally biased region" description="Low complexity" evidence="5">
    <location>
        <begin position="28"/>
        <end position="45"/>
    </location>
</feature>
<evidence type="ECO:0000256" key="4">
    <source>
        <dbReference type="SAM" id="Coils"/>
    </source>
</evidence>
<comment type="similarity">
    <text evidence="3">Belongs to the NPH3 family.</text>
</comment>
<proteinExistence type="inferred from homology"/>
<evidence type="ECO:0000256" key="3">
    <source>
        <dbReference type="PROSITE-ProRule" id="PRU00982"/>
    </source>
</evidence>
<evidence type="ECO:0000256" key="2">
    <source>
        <dbReference type="ARBA" id="ARBA00022786"/>
    </source>
</evidence>
<evidence type="ECO:0008006" key="10">
    <source>
        <dbReference type="Google" id="ProtNLM"/>
    </source>
</evidence>
<sequence>METMRPSWGKLGVVDTIYEEEDYDRRSSSSSSPSLSRSLSSPASPLDSRIEAWSLTTGRKTDVLIHVQGTSFRLHKDPLSSRSIYLRRKLTDQSEITLSPPLNITAETFSLVADFCYGTGLALTPFNVAPLRLASELLQMTETAGEGDENLKQITESYFRRILAVNGEYASIVFKSCLALLPEAETTGFLISRCVEALCLTEDGDGVECCLDDVLSLHAEDFKIVAESMNQRLARHDVLYRIVDFYFEEHNAKITEAQKTQICNSIDCNKLSPQILLHVVQNPRMPLRFIVRAMLVEQLNTRRSIFSAANHKSRSHRRQPSREIITLGAILQRDAAMREAAQLKEAMTATSSRIEDLEKQVQGMKILLQDTEQERERPVDRSRNFLDSQRSISFHYGSENKIEIEHHRAAGSASFRLPGREAAGSSLENSCDDMSTPRTKKNIAQRLIKGLRSALWKSNSGTKQEPAKAKISSREDARRVRVGENGSFHRNQRCSTLAKEGASPPSIWDFD</sequence>
<feature type="domain" description="NPH3" evidence="7">
    <location>
        <begin position="232"/>
        <end position="300"/>
    </location>
</feature>
<dbReference type="PROSITE" id="PS50097">
    <property type="entry name" value="BTB"/>
    <property type="match status" value="1"/>
</dbReference>
<dbReference type="PROSITE" id="PS51649">
    <property type="entry name" value="NPH3"/>
    <property type="match status" value="1"/>
</dbReference>
<comment type="pathway">
    <text evidence="1">Protein modification; protein ubiquitination.</text>
</comment>
<keyword evidence="2" id="KW-0833">Ubl conjugation pathway</keyword>
<dbReference type="InterPro" id="IPR027356">
    <property type="entry name" value="NPH3_dom"/>
</dbReference>
<dbReference type="Proteomes" id="UP001054252">
    <property type="component" value="Unassembled WGS sequence"/>
</dbReference>
<evidence type="ECO:0000313" key="9">
    <source>
        <dbReference type="Proteomes" id="UP001054252"/>
    </source>
</evidence>
<evidence type="ECO:0000259" key="7">
    <source>
        <dbReference type="PROSITE" id="PS51649"/>
    </source>
</evidence>
<gene>
    <name evidence="8" type="ORF">SLEP1_g8320</name>
</gene>
<dbReference type="Gene3D" id="3.30.710.10">
    <property type="entry name" value="Potassium Channel Kv1.1, Chain A"/>
    <property type="match status" value="1"/>
</dbReference>
<evidence type="ECO:0000256" key="1">
    <source>
        <dbReference type="ARBA" id="ARBA00004906"/>
    </source>
</evidence>
<dbReference type="PANTHER" id="PTHR32370">
    <property type="entry name" value="OS12G0117600 PROTEIN"/>
    <property type="match status" value="1"/>
</dbReference>
<dbReference type="InterPro" id="IPR000210">
    <property type="entry name" value="BTB/POZ_dom"/>
</dbReference>
<feature type="domain" description="BTB" evidence="6">
    <location>
        <begin position="61"/>
        <end position="125"/>
    </location>
</feature>
<keyword evidence="9" id="KW-1185">Reference proteome</keyword>
<organism evidence="8 9">
    <name type="scientific">Rubroshorea leprosula</name>
    <dbReference type="NCBI Taxonomy" id="152421"/>
    <lineage>
        <taxon>Eukaryota</taxon>
        <taxon>Viridiplantae</taxon>
        <taxon>Streptophyta</taxon>
        <taxon>Embryophyta</taxon>
        <taxon>Tracheophyta</taxon>
        <taxon>Spermatophyta</taxon>
        <taxon>Magnoliopsida</taxon>
        <taxon>eudicotyledons</taxon>
        <taxon>Gunneridae</taxon>
        <taxon>Pentapetalae</taxon>
        <taxon>rosids</taxon>
        <taxon>malvids</taxon>
        <taxon>Malvales</taxon>
        <taxon>Dipterocarpaceae</taxon>
        <taxon>Rubroshorea</taxon>
    </lineage>
</organism>
<dbReference type="EMBL" id="BPVZ01000008">
    <property type="protein sequence ID" value="GKU94896.1"/>
    <property type="molecule type" value="Genomic_DNA"/>
</dbReference>
<reference evidence="8 9" key="1">
    <citation type="journal article" date="2021" name="Commun. Biol.">
        <title>The genome of Shorea leprosula (Dipterocarpaceae) highlights the ecological relevance of drought in aseasonal tropical rainforests.</title>
        <authorList>
            <person name="Ng K.K.S."/>
            <person name="Kobayashi M.J."/>
            <person name="Fawcett J.A."/>
            <person name="Hatakeyama M."/>
            <person name="Paape T."/>
            <person name="Ng C.H."/>
            <person name="Ang C.C."/>
            <person name="Tnah L.H."/>
            <person name="Lee C.T."/>
            <person name="Nishiyama T."/>
            <person name="Sese J."/>
            <person name="O'Brien M.J."/>
            <person name="Copetti D."/>
            <person name="Mohd Noor M.I."/>
            <person name="Ong R.C."/>
            <person name="Putra M."/>
            <person name="Sireger I.Z."/>
            <person name="Indrioko S."/>
            <person name="Kosugi Y."/>
            <person name="Izuno A."/>
            <person name="Isagi Y."/>
            <person name="Lee S.L."/>
            <person name="Shimizu K.K."/>
        </authorList>
    </citation>
    <scope>NUCLEOTIDE SEQUENCE [LARGE SCALE GENOMIC DNA]</scope>
    <source>
        <strain evidence="8">214</strain>
    </source>
</reference>
<evidence type="ECO:0000256" key="5">
    <source>
        <dbReference type="SAM" id="MobiDB-lite"/>
    </source>
</evidence>
<dbReference type="InterPro" id="IPR043454">
    <property type="entry name" value="NPH3/RPT2-like"/>
</dbReference>
<dbReference type="AlphaFoldDB" id="A0AAV5IB64"/>
<feature type="coiled-coil region" evidence="4">
    <location>
        <begin position="340"/>
        <end position="374"/>
    </location>
</feature>
<dbReference type="Pfam" id="PF03000">
    <property type="entry name" value="NPH3"/>
    <property type="match status" value="1"/>
</dbReference>
<evidence type="ECO:0000259" key="6">
    <source>
        <dbReference type="PROSITE" id="PS50097"/>
    </source>
</evidence>
<name>A0AAV5IB64_9ROSI</name>
<evidence type="ECO:0000313" key="8">
    <source>
        <dbReference type="EMBL" id="GKU94896.1"/>
    </source>
</evidence>
<dbReference type="Pfam" id="PF00651">
    <property type="entry name" value="BTB"/>
    <property type="match status" value="1"/>
</dbReference>
<dbReference type="InterPro" id="IPR011333">
    <property type="entry name" value="SKP1/BTB/POZ_sf"/>
</dbReference>
<protein>
    <recommendedName>
        <fullName evidence="10">BTB/POZ domain-containing protein</fullName>
    </recommendedName>
</protein>
<dbReference type="SUPFAM" id="SSF54695">
    <property type="entry name" value="POZ domain"/>
    <property type="match status" value="1"/>
</dbReference>